<dbReference type="KEGG" id="caby:Cabys_1660"/>
<organism evidence="1 2">
    <name type="scientific">Caldithrix abyssi DSM 13497</name>
    <dbReference type="NCBI Taxonomy" id="880073"/>
    <lineage>
        <taxon>Bacteria</taxon>
        <taxon>Pseudomonadati</taxon>
        <taxon>Calditrichota</taxon>
        <taxon>Calditrichia</taxon>
        <taxon>Calditrichales</taxon>
        <taxon>Calditrichaceae</taxon>
        <taxon>Caldithrix</taxon>
    </lineage>
</organism>
<evidence type="ECO:0000313" key="1">
    <source>
        <dbReference type="EMBL" id="APF18409.1"/>
    </source>
</evidence>
<evidence type="ECO:0000313" key="2">
    <source>
        <dbReference type="Proteomes" id="UP000183868"/>
    </source>
</evidence>
<dbReference type="Proteomes" id="UP000183868">
    <property type="component" value="Chromosome"/>
</dbReference>
<protein>
    <submittedName>
        <fullName evidence="1">Uncharacterized protein</fullName>
    </submittedName>
</protein>
<name>A0A1J1C7Z9_CALAY</name>
<reference evidence="1 2" key="1">
    <citation type="submission" date="2016-11" db="EMBL/GenBank/DDBJ databases">
        <title>Genomic analysis of Caldithrix abyssi and proposal of a novel bacterial phylum Caldithrichaeota.</title>
        <authorList>
            <person name="Kublanov I."/>
            <person name="Sigalova O."/>
            <person name="Gavrilov S."/>
            <person name="Lebedinsky A."/>
            <person name="Ivanova N."/>
            <person name="Daum C."/>
            <person name="Reddy T."/>
            <person name="Klenk H.P."/>
            <person name="Goker M."/>
            <person name="Reva O."/>
            <person name="Miroshnichenko M."/>
            <person name="Kyprides N."/>
            <person name="Woyke T."/>
            <person name="Gelfand M."/>
        </authorList>
    </citation>
    <scope>NUCLEOTIDE SEQUENCE [LARGE SCALE GENOMIC DNA]</scope>
    <source>
        <strain evidence="1 2">LF13</strain>
    </source>
</reference>
<dbReference type="EMBL" id="CP018099">
    <property type="protein sequence ID" value="APF18409.1"/>
    <property type="molecule type" value="Genomic_DNA"/>
</dbReference>
<dbReference type="AlphaFoldDB" id="A0A1J1C7Z9"/>
<proteinExistence type="predicted"/>
<accession>A0A1J1C7Z9</accession>
<sequence>MALKQQNAHFVLMDEPFNNNCKLIKNKYCTINLNSLNLLF</sequence>
<gene>
    <name evidence="1" type="ORF">Cabys_1660</name>
</gene>